<keyword evidence="2" id="KW-1185">Reference proteome</keyword>
<evidence type="ECO:0008006" key="3">
    <source>
        <dbReference type="Google" id="ProtNLM"/>
    </source>
</evidence>
<accession>A0ABT4SER6</accession>
<name>A0ABT4SER6_9ACTN</name>
<comment type="caution">
    <text evidence="1">The sequence shown here is derived from an EMBL/GenBank/DDBJ whole genome shotgun (WGS) entry which is preliminary data.</text>
</comment>
<dbReference type="Proteomes" id="UP001144036">
    <property type="component" value="Unassembled WGS sequence"/>
</dbReference>
<reference evidence="1" key="1">
    <citation type="submission" date="2022-11" db="EMBL/GenBank/DDBJ databases">
        <title>Nonomuraea corallina sp. nov., a new species of the genus Nonomuraea isolated from sea side sediment in Thai sea.</title>
        <authorList>
            <person name="Ngamcharungchit C."/>
            <person name="Matsumoto A."/>
            <person name="Suriyachadkun C."/>
            <person name="Panbangred W."/>
            <person name="Inahashi Y."/>
            <person name="Intra B."/>
        </authorList>
    </citation>
    <scope>NUCLEOTIDE SEQUENCE</scope>
    <source>
        <strain evidence="1">MCN248</strain>
    </source>
</reference>
<evidence type="ECO:0000313" key="1">
    <source>
        <dbReference type="EMBL" id="MDA0635465.1"/>
    </source>
</evidence>
<organism evidence="1 2">
    <name type="scientific">Nonomuraea corallina</name>
    <dbReference type="NCBI Taxonomy" id="2989783"/>
    <lineage>
        <taxon>Bacteria</taxon>
        <taxon>Bacillati</taxon>
        <taxon>Actinomycetota</taxon>
        <taxon>Actinomycetes</taxon>
        <taxon>Streptosporangiales</taxon>
        <taxon>Streptosporangiaceae</taxon>
        <taxon>Nonomuraea</taxon>
    </lineage>
</organism>
<proteinExistence type="predicted"/>
<sequence>MFDVVETKWIDPTGSLGELVGIVLGVPYSDDLVETVTLYPPPEGAPKTDDAWEALPDGSPYLVGPQIEELPVSVRDTLAEVDDARLPDVARRWMKEELSNLGDVQEAFELVNEFVALARRAKESDQLLYCWGAVG</sequence>
<gene>
    <name evidence="1" type="ORF">OUY22_18750</name>
</gene>
<protein>
    <recommendedName>
        <fullName evidence="3">DUF4259 domain-containing protein</fullName>
    </recommendedName>
</protein>
<dbReference type="RefSeq" id="WP_270156308.1">
    <property type="nucleotide sequence ID" value="NZ_JAPNNL010000071.1"/>
</dbReference>
<evidence type="ECO:0000313" key="2">
    <source>
        <dbReference type="Proteomes" id="UP001144036"/>
    </source>
</evidence>
<dbReference type="EMBL" id="JAPNNL010000071">
    <property type="protein sequence ID" value="MDA0635465.1"/>
    <property type="molecule type" value="Genomic_DNA"/>
</dbReference>